<evidence type="ECO:0000313" key="2">
    <source>
        <dbReference type="Proteomes" id="UP001272242"/>
    </source>
</evidence>
<dbReference type="RefSeq" id="WP_320688984.1">
    <property type="nucleotide sequence ID" value="NZ_JAXBLV010000221.1"/>
</dbReference>
<dbReference type="Proteomes" id="UP001272242">
    <property type="component" value="Unassembled WGS sequence"/>
</dbReference>
<gene>
    <name evidence="1" type="ORF">R5W23_004156</name>
</gene>
<organism evidence="1 2">
    <name type="scientific">Gemmata algarum</name>
    <dbReference type="NCBI Taxonomy" id="2975278"/>
    <lineage>
        <taxon>Bacteria</taxon>
        <taxon>Pseudomonadati</taxon>
        <taxon>Planctomycetota</taxon>
        <taxon>Planctomycetia</taxon>
        <taxon>Gemmatales</taxon>
        <taxon>Gemmataceae</taxon>
        <taxon>Gemmata</taxon>
    </lineage>
</organism>
<proteinExistence type="predicted"/>
<comment type="caution">
    <text evidence="1">The sequence shown here is derived from an EMBL/GenBank/DDBJ whole genome shotgun (WGS) entry which is preliminary data.</text>
</comment>
<accession>A0ABU5F7G4</accession>
<sequence>MFVPQHAVKLDLADSRRRHEFEAASVQKKLEILRDPSRVDLLTPLAHSAEVTYHHGLLISADPRMCAWALAVAARANTAAFVFSDLKASPRLWRLDNGPPYSFYERVDESSVHSGRWVDAISQAVVARHADCLIELRPIAYDALRRSSSRSSDPERDRHRVEQHRALVEAALDPDRPLAPDYLIHAAAARPAKVRPINRRIGEANDRMVNALDVQDAAKFNAALAESLELRRTAFADLPEETKGNHTALWPLGLIALVVLAHDRGIPIEVESDYLPRPWVTGELFQESAAS</sequence>
<dbReference type="Pfam" id="PF15575">
    <property type="entry name" value="Imm49"/>
    <property type="match status" value="1"/>
</dbReference>
<dbReference type="InterPro" id="IPR029074">
    <property type="entry name" value="Imm49"/>
</dbReference>
<dbReference type="EMBL" id="JAXBLV010000221">
    <property type="protein sequence ID" value="MDY3562682.1"/>
    <property type="molecule type" value="Genomic_DNA"/>
</dbReference>
<reference evidence="2" key="1">
    <citation type="journal article" date="2023" name="Mar. Drugs">
        <title>Gemmata algarum, a Novel Planctomycete Isolated from an Algal Mat, Displays Antimicrobial Activity.</title>
        <authorList>
            <person name="Kumar G."/>
            <person name="Kallscheuer N."/>
            <person name="Kashif M."/>
            <person name="Ahamad S."/>
            <person name="Jagadeeshwari U."/>
            <person name="Pannikurungottu S."/>
            <person name="Haufschild T."/>
            <person name="Kabuu M."/>
            <person name="Sasikala C."/>
            <person name="Jogler C."/>
            <person name="Ramana C."/>
        </authorList>
    </citation>
    <scope>NUCLEOTIDE SEQUENCE [LARGE SCALE GENOMIC DNA]</scope>
    <source>
        <strain evidence="2">JC673</strain>
    </source>
</reference>
<keyword evidence="2" id="KW-1185">Reference proteome</keyword>
<evidence type="ECO:0000313" key="1">
    <source>
        <dbReference type="EMBL" id="MDY3562682.1"/>
    </source>
</evidence>
<protein>
    <submittedName>
        <fullName evidence="1">Immunity 49 family protein</fullName>
    </submittedName>
</protein>
<name>A0ABU5F7G4_9BACT</name>